<name>A0AAD3DAR8_9STRA</name>
<evidence type="ECO:0000259" key="5">
    <source>
        <dbReference type="PROSITE" id="PS50089"/>
    </source>
</evidence>
<dbReference type="EMBL" id="BLLK01000069">
    <property type="protein sequence ID" value="GFH60928.1"/>
    <property type="molecule type" value="Genomic_DNA"/>
</dbReference>
<feature type="domain" description="RING-type" evidence="5">
    <location>
        <begin position="123"/>
        <end position="175"/>
    </location>
</feature>
<evidence type="ECO:0000259" key="6">
    <source>
        <dbReference type="PROSITE" id="PS50865"/>
    </source>
</evidence>
<feature type="domain" description="MYND-type" evidence="6">
    <location>
        <begin position="46"/>
        <end position="92"/>
    </location>
</feature>
<dbReference type="PROSITE" id="PS50089">
    <property type="entry name" value="ZF_RING_2"/>
    <property type="match status" value="1"/>
</dbReference>
<evidence type="ECO:0000256" key="3">
    <source>
        <dbReference type="ARBA" id="ARBA00022833"/>
    </source>
</evidence>
<keyword evidence="8" id="KW-1185">Reference proteome</keyword>
<dbReference type="InterPro" id="IPR011990">
    <property type="entry name" value="TPR-like_helical_dom_sf"/>
</dbReference>
<organism evidence="7 8">
    <name type="scientific">Chaetoceros tenuissimus</name>
    <dbReference type="NCBI Taxonomy" id="426638"/>
    <lineage>
        <taxon>Eukaryota</taxon>
        <taxon>Sar</taxon>
        <taxon>Stramenopiles</taxon>
        <taxon>Ochrophyta</taxon>
        <taxon>Bacillariophyta</taxon>
        <taxon>Coscinodiscophyceae</taxon>
        <taxon>Chaetocerotophycidae</taxon>
        <taxon>Chaetocerotales</taxon>
        <taxon>Chaetocerotaceae</taxon>
        <taxon>Chaetoceros</taxon>
    </lineage>
</organism>
<dbReference type="Proteomes" id="UP001054902">
    <property type="component" value="Unassembled WGS sequence"/>
</dbReference>
<dbReference type="PROSITE" id="PS50865">
    <property type="entry name" value="ZF_MYND_2"/>
    <property type="match status" value="1"/>
</dbReference>
<dbReference type="Pfam" id="PF01753">
    <property type="entry name" value="zf-MYND"/>
    <property type="match status" value="1"/>
</dbReference>
<protein>
    <recommendedName>
        <fullName evidence="9">MYND-type domain-containing protein</fullName>
    </recommendedName>
</protein>
<dbReference type="Gene3D" id="1.25.40.10">
    <property type="entry name" value="Tetratricopeptide repeat domain"/>
    <property type="match status" value="1"/>
</dbReference>
<evidence type="ECO:0000313" key="7">
    <source>
        <dbReference type="EMBL" id="GFH60928.1"/>
    </source>
</evidence>
<evidence type="ECO:0008006" key="9">
    <source>
        <dbReference type="Google" id="ProtNLM"/>
    </source>
</evidence>
<dbReference type="SUPFAM" id="SSF57850">
    <property type="entry name" value="RING/U-box"/>
    <property type="match status" value="1"/>
</dbReference>
<dbReference type="InterPro" id="IPR001841">
    <property type="entry name" value="Znf_RING"/>
</dbReference>
<dbReference type="SUPFAM" id="SSF144232">
    <property type="entry name" value="HIT/MYND zinc finger-like"/>
    <property type="match status" value="1"/>
</dbReference>
<reference evidence="7 8" key="1">
    <citation type="journal article" date="2021" name="Sci. Rep.">
        <title>The genome of the diatom Chaetoceros tenuissimus carries an ancient integrated fragment of an extant virus.</title>
        <authorList>
            <person name="Hongo Y."/>
            <person name="Kimura K."/>
            <person name="Takaki Y."/>
            <person name="Yoshida Y."/>
            <person name="Baba S."/>
            <person name="Kobayashi G."/>
            <person name="Nagasaki K."/>
            <person name="Hano T."/>
            <person name="Tomaru Y."/>
        </authorList>
    </citation>
    <scope>NUCLEOTIDE SEQUENCE [LARGE SCALE GENOMIC DNA]</scope>
    <source>
        <strain evidence="7 8">NIES-3715</strain>
    </source>
</reference>
<dbReference type="GO" id="GO:0008270">
    <property type="term" value="F:zinc ion binding"/>
    <property type="evidence" value="ECO:0007669"/>
    <property type="project" value="UniProtKB-KW"/>
</dbReference>
<dbReference type="Gene3D" id="6.10.140.2220">
    <property type="match status" value="1"/>
</dbReference>
<proteinExistence type="predicted"/>
<accession>A0AAD3DAR8</accession>
<dbReference type="AlphaFoldDB" id="A0AAD3DAR8"/>
<dbReference type="SUPFAM" id="SSF48452">
    <property type="entry name" value="TPR-like"/>
    <property type="match status" value="1"/>
</dbReference>
<dbReference type="InterPro" id="IPR002893">
    <property type="entry name" value="Znf_MYND"/>
</dbReference>
<keyword evidence="2 4" id="KW-0863">Zinc-finger</keyword>
<evidence type="ECO:0000313" key="8">
    <source>
        <dbReference type="Proteomes" id="UP001054902"/>
    </source>
</evidence>
<sequence length="534" mass="61802">MNLNQTPPNICIVVNRLKTCSCDQSQNSKLLKEASVLSKKYLTCTNPICNKPRPTKICSNCKLAYYCSKECQSAHWKGVEDGQVVHSHKQSCKAVNVKSSSNIFNRLRCAVQGYEHLALKGPCIVCEEKRPVDPVKMHGCNHVMCWNCIDYWNDLTGKGYEDDDWHWKYHCPCNRKHDTDIRGYLLRKSEAYKLYAMSYPLCIHEKEAFLRNAARDIMKITNVRKFDRMANYQLAVLMKLLGRNEQALETLNNLDTRLYGDGSGTIQCSSIKDEDEDEPWTLVRYDLIFLRAEIFVKLGKFHEGLSIYNHLEFILSKPSLTPFNERLKNYVNIGIPGGKLECKYHLGLHQEVINDYERYIKQNKKDMIWNFQALHKWKAKSQRILGDLDGAITTLHRAVVIPSEQPNNMVARIENMKILKIFLAEQTVQQTPKEIPITICDTNTKHCLSIYSPLCKNSTLDTVQALSFDSDDENDCQSNKGLPWTDEYKRAYFKRLTAFLKNSIDGEYGEEEKIEESIDVSHLEWLRKEIIELE</sequence>
<comment type="caution">
    <text evidence="7">The sequence shown here is derived from an EMBL/GenBank/DDBJ whole genome shotgun (WGS) entry which is preliminary data.</text>
</comment>
<gene>
    <name evidence="7" type="ORF">CTEN210_17404</name>
</gene>
<evidence type="ECO:0000256" key="1">
    <source>
        <dbReference type="ARBA" id="ARBA00022723"/>
    </source>
</evidence>
<keyword evidence="3" id="KW-0862">Zinc</keyword>
<dbReference type="PROSITE" id="PS00518">
    <property type="entry name" value="ZF_RING_1"/>
    <property type="match status" value="1"/>
</dbReference>
<dbReference type="InterPro" id="IPR017907">
    <property type="entry name" value="Znf_RING_CS"/>
</dbReference>
<keyword evidence="1" id="KW-0479">Metal-binding</keyword>
<evidence type="ECO:0000256" key="4">
    <source>
        <dbReference type="PROSITE-ProRule" id="PRU00134"/>
    </source>
</evidence>
<evidence type="ECO:0000256" key="2">
    <source>
        <dbReference type="ARBA" id="ARBA00022771"/>
    </source>
</evidence>